<evidence type="ECO:0000313" key="2">
    <source>
        <dbReference type="Proteomes" id="UP000215914"/>
    </source>
</evidence>
<sequence length="97" mass="10935">MQMKRLFQIESKGIYLTMEGDLITSYRGGFSGLDVTAVESNEDLDVMRCKTWSYSFAFEGGIVCVNYSYPCFSQAPWGGKERIDLAVNLENGDLRIT</sequence>
<protein>
    <submittedName>
        <fullName evidence="1">Uncharacterized protein</fullName>
    </submittedName>
</protein>
<gene>
    <name evidence="1" type="ORF">HannXRQ_Chr05g0149431</name>
</gene>
<reference evidence="2" key="1">
    <citation type="journal article" date="2017" name="Nature">
        <title>The sunflower genome provides insights into oil metabolism, flowering and Asterid evolution.</title>
        <authorList>
            <person name="Badouin H."/>
            <person name="Gouzy J."/>
            <person name="Grassa C.J."/>
            <person name="Murat F."/>
            <person name="Staton S.E."/>
            <person name="Cottret L."/>
            <person name="Lelandais-Briere C."/>
            <person name="Owens G.L."/>
            <person name="Carrere S."/>
            <person name="Mayjonade B."/>
            <person name="Legrand L."/>
            <person name="Gill N."/>
            <person name="Kane N.C."/>
            <person name="Bowers J.E."/>
            <person name="Hubner S."/>
            <person name="Bellec A."/>
            <person name="Berard A."/>
            <person name="Berges H."/>
            <person name="Blanchet N."/>
            <person name="Boniface M.C."/>
            <person name="Brunel D."/>
            <person name="Catrice O."/>
            <person name="Chaidir N."/>
            <person name="Claudel C."/>
            <person name="Donnadieu C."/>
            <person name="Faraut T."/>
            <person name="Fievet G."/>
            <person name="Helmstetter N."/>
            <person name="King M."/>
            <person name="Knapp S.J."/>
            <person name="Lai Z."/>
            <person name="Le Paslier M.C."/>
            <person name="Lippi Y."/>
            <person name="Lorenzon L."/>
            <person name="Mandel J.R."/>
            <person name="Marage G."/>
            <person name="Marchand G."/>
            <person name="Marquand E."/>
            <person name="Bret-Mestries E."/>
            <person name="Morien E."/>
            <person name="Nambeesan S."/>
            <person name="Nguyen T."/>
            <person name="Pegot-Espagnet P."/>
            <person name="Pouilly N."/>
            <person name="Raftis F."/>
            <person name="Sallet E."/>
            <person name="Schiex T."/>
            <person name="Thomas J."/>
            <person name="Vandecasteele C."/>
            <person name="Vares D."/>
            <person name="Vear F."/>
            <person name="Vautrin S."/>
            <person name="Crespi M."/>
            <person name="Mangin B."/>
            <person name="Burke J.M."/>
            <person name="Salse J."/>
            <person name="Munos S."/>
            <person name="Vincourt P."/>
            <person name="Rieseberg L.H."/>
            <person name="Langlade N.B."/>
        </authorList>
    </citation>
    <scope>NUCLEOTIDE SEQUENCE [LARGE SCALE GENOMIC DNA]</scope>
    <source>
        <strain evidence="2">cv. SF193</strain>
    </source>
</reference>
<organism evidence="1 2">
    <name type="scientific">Helianthus annuus</name>
    <name type="common">Common sunflower</name>
    <dbReference type="NCBI Taxonomy" id="4232"/>
    <lineage>
        <taxon>Eukaryota</taxon>
        <taxon>Viridiplantae</taxon>
        <taxon>Streptophyta</taxon>
        <taxon>Embryophyta</taxon>
        <taxon>Tracheophyta</taxon>
        <taxon>Spermatophyta</taxon>
        <taxon>Magnoliopsida</taxon>
        <taxon>eudicotyledons</taxon>
        <taxon>Gunneridae</taxon>
        <taxon>Pentapetalae</taxon>
        <taxon>asterids</taxon>
        <taxon>campanulids</taxon>
        <taxon>Asterales</taxon>
        <taxon>Asteraceae</taxon>
        <taxon>Asteroideae</taxon>
        <taxon>Heliantheae alliance</taxon>
        <taxon>Heliantheae</taxon>
        <taxon>Helianthus</taxon>
    </lineage>
</organism>
<keyword evidence="2" id="KW-1185">Reference proteome</keyword>
<dbReference type="EMBL" id="CM007894">
    <property type="protein sequence ID" value="OTG25601.1"/>
    <property type="molecule type" value="Genomic_DNA"/>
</dbReference>
<dbReference type="Proteomes" id="UP000215914">
    <property type="component" value="Chromosome 5"/>
</dbReference>
<name>A0A251UTF3_HELAN</name>
<evidence type="ECO:0000313" key="1">
    <source>
        <dbReference type="EMBL" id="OTG25601.1"/>
    </source>
</evidence>
<proteinExistence type="predicted"/>
<accession>A0A251UTF3</accession>
<dbReference type="InParanoid" id="A0A251UTF3"/>
<dbReference type="AlphaFoldDB" id="A0A251UTF3"/>